<dbReference type="OrthoDB" id="9804006at2"/>
<proteinExistence type="inferred from homology"/>
<sequence>MADFDIEDMKRRMEGGFASLKTEFMGLRAGRASTGMLEPIMVDAYGSKMPMSQVGNISAPEPRLLTVTVWDASMTASVEKAIRESDLGLNPMAEGTLIRVPIPDLSEERRKDMVKVAGRYAEAARVAIRNVRRDGIESVRKAEKEGLMSEDERHGLESDIQKTTDEYVKKIDDAFANKEKEITQV</sequence>
<dbReference type="PANTHER" id="PTHR20982:SF3">
    <property type="entry name" value="MITOCHONDRIAL RIBOSOME RECYCLING FACTOR PSEUDO 1"/>
    <property type="match status" value="1"/>
</dbReference>
<evidence type="ECO:0000256" key="1">
    <source>
        <dbReference type="ARBA" id="ARBA00004496"/>
    </source>
</evidence>
<dbReference type="SUPFAM" id="SSF55194">
    <property type="entry name" value="Ribosome recycling factor, RRF"/>
    <property type="match status" value="1"/>
</dbReference>
<evidence type="ECO:0000256" key="2">
    <source>
        <dbReference type="ARBA" id="ARBA00005912"/>
    </source>
</evidence>
<dbReference type="GO" id="GO:0043023">
    <property type="term" value="F:ribosomal large subunit binding"/>
    <property type="evidence" value="ECO:0007669"/>
    <property type="project" value="TreeGrafter"/>
</dbReference>
<comment type="subcellular location">
    <subcellularLocation>
        <location evidence="1 6">Cytoplasm</location>
    </subcellularLocation>
</comment>
<dbReference type="CDD" id="cd00520">
    <property type="entry name" value="RRF"/>
    <property type="match status" value="1"/>
</dbReference>
<reference evidence="8 9" key="1">
    <citation type="journal article" date="2010" name="J. Bacteriol.">
        <title>Complete genome sequence of "Candidatus Puniceispirillum marinum" IMCC1322, a representative of the SAR116 clade in the Alphaproteobacteria.</title>
        <authorList>
            <person name="Oh H.M."/>
            <person name="Kwon K.K."/>
            <person name="Kang I."/>
            <person name="Kang S.G."/>
            <person name="Lee J.H."/>
            <person name="Kim S.J."/>
            <person name="Cho J.C."/>
        </authorList>
    </citation>
    <scope>NUCLEOTIDE SEQUENCE [LARGE SCALE GENOMIC DNA]</scope>
    <source>
        <strain evidence="8 9">IMCC1322</strain>
    </source>
</reference>
<name>D5BR62_PUNMI</name>
<comment type="similarity">
    <text evidence="2 6">Belongs to the RRF family.</text>
</comment>
<dbReference type="FunFam" id="1.10.132.20:FF:000001">
    <property type="entry name" value="Ribosome-recycling factor"/>
    <property type="match status" value="1"/>
</dbReference>
<dbReference type="GO" id="GO:0016787">
    <property type="term" value="F:hydrolase activity"/>
    <property type="evidence" value="ECO:0007669"/>
    <property type="project" value="UniProtKB-KW"/>
</dbReference>
<dbReference type="HOGENOM" id="CLU_073981_2_0_5"/>
<evidence type="ECO:0000256" key="6">
    <source>
        <dbReference type="HAMAP-Rule" id="MF_00040"/>
    </source>
</evidence>
<dbReference type="GO" id="GO:0002184">
    <property type="term" value="P:cytoplasmic translational termination"/>
    <property type="evidence" value="ECO:0007669"/>
    <property type="project" value="TreeGrafter"/>
</dbReference>
<evidence type="ECO:0000313" key="9">
    <source>
        <dbReference type="Proteomes" id="UP000007460"/>
    </source>
</evidence>
<gene>
    <name evidence="6" type="primary">frr</name>
    <name evidence="8" type="ordered locus">SAR116_0516</name>
</gene>
<evidence type="ECO:0000259" key="7">
    <source>
        <dbReference type="Pfam" id="PF01765"/>
    </source>
</evidence>
<dbReference type="GO" id="GO:0005829">
    <property type="term" value="C:cytosol"/>
    <property type="evidence" value="ECO:0007669"/>
    <property type="project" value="GOC"/>
</dbReference>
<dbReference type="Gene3D" id="3.30.1360.40">
    <property type="match status" value="1"/>
</dbReference>
<keyword evidence="9" id="KW-1185">Reference proteome</keyword>
<dbReference type="InterPro" id="IPR023584">
    <property type="entry name" value="Ribosome_recyc_fac_dom"/>
</dbReference>
<dbReference type="EMBL" id="CP001751">
    <property type="protein sequence ID" value="ADE38759.1"/>
    <property type="molecule type" value="Genomic_DNA"/>
</dbReference>
<comment type="function">
    <text evidence="5 6">Responsible for the release of ribosomes from messenger RNA at the termination of protein biosynthesis. May increase the efficiency of translation by recycling ribosomes from one round of translation to another.</text>
</comment>
<dbReference type="HAMAP" id="MF_00040">
    <property type="entry name" value="RRF"/>
    <property type="match status" value="1"/>
</dbReference>
<dbReference type="FunFam" id="3.30.1360.40:FF:000001">
    <property type="entry name" value="Ribosome-recycling factor"/>
    <property type="match status" value="1"/>
</dbReference>
<protein>
    <recommendedName>
        <fullName evidence="6">Ribosome-recycling factor</fullName>
        <shortName evidence="6">RRF</shortName>
    </recommendedName>
    <alternativeName>
        <fullName evidence="6">Ribosome-releasing factor</fullName>
    </alternativeName>
</protein>
<dbReference type="InterPro" id="IPR002661">
    <property type="entry name" value="Ribosome_recyc_fac"/>
</dbReference>
<dbReference type="KEGG" id="apb:SAR116_0516"/>
<dbReference type="Pfam" id="PF01765">
    <property type="entry name" value="RRF"/>
    <property type="match status" value="1"/>
</dbReference>
<keyword evidence="4 6" id="KW-0648">Protein biosynthesis</keyword>
<dbReference type="NCBIfam" id="TIGR00496">
    <property type="entry name" value="frr"/>
    <property type="match status" value="1"/>
</dbReference>
<evidence type="ECO:0000256" key="4">
    <source>
        <dbReference type="ARBA" id="ARBA00022917"/>
    </source>
</evidence>
<dbReference type="STRING" id="488538.SAR116_0516"/>
<keyword evidence="8" id="KW-0378">Hydrolase</keyword>
<organism evidence="8 9">
    <name type="scientific">Puniceispirillum marinum (strain IMCC1322)</name>
    <dbReference type="NCBI Taxonomy" id="488538"/>
    <lineage>
        <taxon>Bacteria</taxon>
        <taxon>Pseudomonadati</taxon>
        <taxon>Pseudomonadota</taxon>
        <taxon>Alphaproteobacteria</taxon>
        <taxon>Candidatus Puniceispirillales</taxon>
        <taxon>Candidatus Puniceispirillaceae</taxon>
        <taxon>Candidatus Puniceispirillum</taxon>
    </lineage>
</organism>
<evidence type="ECO:0000313" key="8">
    <source>
        <dbReference type="EMBL" id="ADE38759.1"/>
    </source>
</evidence>
<feature type="domain" description="Ribosome recycling factor" evidence="7">
    <location>
        <begin position="20"/>
        <end position="182"/>
    </location>
</feature>
<dbReference type="PANTHER" id="PTHR20982">
    <property type="entry name" value="RIBOSOME RECYCLING FACTOR"/>
    <property type="match status" value="1"/>
</dbReference>
<accession>D5BR62</accession>
<dbReference type="RefSeq" id="WP_013045388.1">
    <property type="nucleotide sequence ID" value="NC_014010.1"/>
</dbReference>
<dbReference type="Gene3D" id="1.10.132.20">
    <property type="entry name" value="Ribosome-recycling factor"/>
    <property type="match status" value="1"/>
</dbReference>
<keyword evidence="3 6" id="KW-0963">Cytoplasm</keyword>
<evidence type="ECO:0000256" key="5">
    <source>
        <dbReference type="ARBA" id="ARBA00025050"/>
    </source>
</evidence>
<dbReference type="Proteomes" id="UP000007460">
    <property type="component" value="Chromosome"/>
</dbReference>
<evidence type="ECO:0000256" key="3">
    <source>
        <dbReference type="ARBA" id="ARBA00022490"/>
    </source>
</evidence>
<dbReference type="eggNOG" id="COG0233">
    <property type="taxonomic scope" value="Bacteria"/>
</dbReference>
<dbReference type="AlphaFoldDB" id="D5BR62"/>
<dbReference type="InterPro" id="IPR036191">
    <property type="entry name" value="RRF_sf"/>
</dbReference>